<dbReference type="Pfam" id="PF25875">
    <property type="entry name" value="WHD_Rad26_CSB"/>
    <property type="match status" value="1"/>
</dbReference>
<feature type="region of interest" description="Disordered" evidence="12">
    <location>
        <begin position="898"/>
        <end position="1118"/>
    </location>
</feature>
<feature type="compositionally biased region" description="Basic residues" evidence="12">
    <location>
        <begin position="1074"/>
        <end position="1085"/>
    </location>
</feature>
<evidence type="ECO:0000256" key="4">
    <source>
        <dbReference type="ARBA" id="ARBA00022763"/>
    </source>
</evidence>
<keyword evidence="9" id="KW-0234">DNA repair</keyword>
<dbReference type="InterPro" id="IPR001650">
    <property type="entry name" value="Helicase_C-like"/>
</dbReference>
<sequence>MDSASTSGNPHGAVQLDEIPGPSSNFHVDMQLIPAAQLSEDLDELQALNIGVMQQVDEAISKEEEKKKKESLKKDLKKVNDDIRSLKHELASLATQLSGLRNMSTGGANRRFMSAQKQKETKTTEMKALEEKKKVIQSKLDGKLPLFDENERGLKTMLATSGNEAQDRMIKTGEMTPFGTVVPQQTHPSKESQGLKENNAGQGPEKYVTLYGNKSVVKEEVSSYEEEIHSDGEEWLPSNKQEVESEESEGEIPDVKTKNTEEPKSKHKKKNSKNWSKKFNRPIYRSDSEGSDDEDHTPRTKAIRRYRDDGLEEYYLDRMEQFNDSELSKQRLRAEGRLSESEDDEEFDGGLKVPGRIWSKLYKYQKTCVKWLWELHCQQAGGIVGDEMGLGKTIQAIAFLAALRQSKLRDRNFSYAGLGPTVVVCPATVMHQWVREFHTWWPPFRVAILHGSGTFVGKETELIQRIVRCNGILVTSYSTLVIQQEALLAYNWHYVVLDEGHKIRNPDVKATLVCKQFRTPHRIILSGSPIQNNLKELWSLMDFVFPGKLGTLPDFMQHFAVPIVQGGYSNATDVQVQAAYKCACVLRDTINPYLLRRMKADVKMAINLPGKNEQVLFCRLSKDQRDVYEEYLASRECGEILRGRLLVFSGLIQLRKICNHPDLATGGPRIFGEDNPVGDSTMDYGYWKRAGKMIVVDALLKLWKKQGHRALFFSQSKQMLDIMEKYVQEKGYSYVRMDGGTGISSRQPLVQRYNSDERIYLFLLTTRVGGLGINLVGANRIIIYDPDWNPSTDMQARERAWRIGQKRQVTIYRLLTTGTIEEKIYHRQIFKQFLTNRVLKDPKQRRLFKHNDLYELFSLAASDDKGETETSAIFAGTGSDVTVKLRKKNAFDRIKEQKLIEQQQQEDSNDVERETEADLNFNKEEIERMRDMAKKLSKKMEQEKVARMLKPDEKQGSSESGSDSKGKDKKAAGNNKSCGANVNKGSDGSKVDRDNVTCTSTSGLSKREKLKLFKIKKKPSSEHLNTGALPDKQTQLQRPEVSGSECAKAESSVCDTSKHGTSSQRRHSEEGGEKHKKKKKHKKKDARFEGERIPHLHKVRAYKPPTDTEQEEADRDGEEMDNYVLKKLFKKTDIQGALHHDKVMEPGKADYVIVEAEAEKVAREASNALKRPRFGQKKSSVLARTNVEKPASPAIKEEKGGDSSVSQHFDGSLAGSVQTSVEAGTSQEGGVSSTDLLNKMRVRNEVFTPAGEGDDDDDASAYVSDPSSLELVKRMREFIMFECSKFGQAFTKELLDEFGPKLPPENSAKFRALLHSICDFDKSVGVWKLRQDFR</sequence>
<dbReference type="PROSITE" id="PS51192">
    <property type="entry name" value="HELICASE_ATP_BIND_1"/>
    <property type="match status" value="1"/>
</dbReference>
<comment type="similarity">
    <text evidence="2">Belongs to the SNF2/RAD54 helicase family.</text>
</comment>
<evidence type="ECO:0000256" key="11">
    <source>
        <dbReference type="SAM" id="Coils"/>
    </source>
</evidence>
<keyword evidence="16" id="KW-1185">Reference proteome</keyword>
<feature type="domain" description="Helicase C-terminal" evidence="14">
    <location>
        <begin position="695"/>
        <end position="854"/>
    </location>
</feature>
<feature type="region of interest" description="Disordered" evidence="12">
    <location>
        <begin position="1183"/>
        <end position="1210"/>
    </location>
</feature>
<keyword evidence="11" id="KW-0175">Coiled coil</keyword>
<feature type="compositionally biased region" description="Basic and acidic residues" evidence="12">
    <location>
        <begin position="253"/>
        <end position="264"/>
    </location>
</feature>
<proteinExistence type="inferred from homology"/>
<dbReference type="InterPro" id="IPR027417">
    <property type="entry name" value="P-loop_NTPase"/>
</dbReference>
<dbReference type="Gene3D" id="3.40.50.10810">
    <property type="entry name" value="Tandem AAA-ATPase domain"/>
    <property type="match status" value="1"/>
</dbReference>
<keyword evidence="7" id="KW-0067">ATP-binding</keyword>
<dbReference type="InterPro" id="IPR050496">
    <property type="entry name" value="SNF2_RAD54_helicase_repair"/>
</dbReference>
<evidence type="ECO:0000256" key="10">
    <source>
        <dbReference type="ARBA" id="ARBA00023242"/>
    </source>
</evidence>
<name>A0ABY7DID5_MYAAR</name>
<gene>
    <name evidence="15" type="ORF">MAR_030142</name>
</gene>
<feature type="region of interest" description="Disordered" evidence="12">
    <location>
        <begin position="1"/>
        <end position="25"/>
    </location>
</feature>
<keyword evidence="8" id="KW-0238">DNA-binding</keyword>
<keyword evidence="4" id="KW-0227">DNA damage</keyword>
<dbReference type="InterPro" id="IPR014001">
    <property type="entry name" value="Helicase_ATP-bd"/>
</dbReference>
<comment type="subcellular location">
    <subcellularLocation>
        <location evidence="1">Nucleus</location>
    </subcellularLocation>
</comment>
<evidence type="ECO:0000259" key="13">
    <source>
        <dbReference type="PROSITE" id="PS51192"/>
    </source>
</evidence>
<evidence type="ECO:0000256" key="2">
    <source>
        <dbReference type="ARBA" id="ARBA00007025"/>
    </source>
</evidence>
<evidence type="ECO:0000256" key="5">
    <source>
        <dbReference type="ARBA" id="ARBA00022801"/>
    </source>
</evidence>
<feature type="compositionally biased region" description="Basic and acidic residues" evidence="12">
    <location>
        <begin position="219"/>
        <end position="232"/>
    </location>
</feature>
<protein>
    <submittedName>
        <fullName evidence="15">ERCC6-like protein</fullName>
    </submittedName>
</protein>
<evidence type="ECO:0000256" key="1">
    <source>
        <dbReference type="ARBA" id="ARBA00004123"/>
    </source>
</evidence>
<feature type="compositionally biased region" description="Basic residues" evidence="12">
    <location>
        <begin position="265"/>
        <end position="280"/>
    </location>
</feature>
<dbReference type="PANTHER" id="PTHR45629">
    <property type="entry name" value="SNF2/RAD54 FAMILY MEMBER"/>
    <property type="match status" value="1"/>
</dbReference>
<dbReference type="Pfam" id="PF00271">
    <property type="entry name" value="Helicase_C"/>
    <property type="match status" value="1"/>
</dbReference>
<dbReference type="SUPFAM" id="SSF52540">
    <property type="entry name" value="P-loop containing nucleoside triphosphate hydrolases"/>
    <property type="match status" value="2"/>
</dbReference>
<dbReference type="SMART" id="SM00490">
    <property type="entry name" value="HELICc"/>
    <property type="match status" value="1"/>
</dbReference>
<evidence type="ECO:0000256" key="12">
    <source>
        <dbReference type="SAM" id="MobiDB-lite"/>
    </source>
</evidence>
<evidence type="ECO:0000256" key="6">
    <source>
        <dbReference type="ARBA" id="ARBA00022806"/>
    </source>
</evidence>
<feature type="region of interest" description="Disordered" evidence="12">
    <location>
        <begin position="219"/>
        <end position="303"/>
    </location>
</feature>
<dbReference type="EMBL" id="CP111013">
    <property type="protein sequence ID" value="WAQ97452.1"/>
    <property type="molecule type" value="Genomic_DNA"/>
</dbReference>
<keyword evidence="5" id="KW-0378">Hydrolase</keyword>
<organism evidence="15 16">
    <name type="scientific">Mya arenaria</name>
    <name type="common">Soft-shell clam</name>
    <dbReference type="NCBI Taxonomy" id="6604"/>
    <lineage>
        <taxon>Eukaryota</taxon>
        <taxon>Metazoa</taxon>
        <taxon>Spiralia</taxon>
        <taxon>Lophotrochozoa</taxon>
        <taxon>Mollusca</taxon>
        <taxon>Bivalvia</taxon>
        <taxon>Autobranchia</taxon>
        <taxon>Heteroconchia</taxon>
        <taxon>Euheterodonta</taxon>
        <taxon>Imparidentia</taxon>
        <taxon>Neoheterodontei</taxon>
        <taxon>Myida</taxon>
        <taxon>Myoidea</taxon>
        <taxon>Myidae</taxon>
        <taxon>Mya</taxon>
    </lineage>
</organism>
<dbReference type="CDD" id="cd22254">
    <property type="entry name" value="CSB_WHD"/>
    <property type="match status" value="1"/>
</dbReference>
<evidence type="ECO:0000256" key="3">
    <source>
        <dbReference type="ARBA" id="ARBA00022741"/>
    </source>
</evidence>
<dbReference type="PROSITE" id="PS51194">
    <property type="entry name" value="HELICASE_CTER"/>
    <property type="match status" value="1"/>
</dbReference>
<dbReference type="InterPro" id="IPR000330">
    <property type="entry name" value="SNF2_N"/>
</dbReference>
<dbReference type="PANTHER" id="PTHR45629:SF7">
    <property type="entry name" value="DNA EXCISION REPAIR PROTEIN ERCC-6-RELATED"/>
    <property type="match status" value="1"/>
</dbReference>
<dbReference type="SMART" id="SM00487">
    <property type="entry name" value="DEXDc"/>
    <property type="match status" value="1"/>
</dbReference>
<evidence type="ECO:0000256" key="9">
    <source>
        <dbReference type="ARBA" id="ARBA00023204"/>
    </source>
</evidence>
<feature type="compositionally biased region" description="Acidic residues" evidence="12">
    <location>
        <begin position="1108"/>
        <end position="1118"/>
    </location>
</feature>
<feature type="compositionally biased region" description="Basic and acidic residues" evidence="12">
    <location>
        <begin position="910"/>
        <end position="971"/>
    </location>
</feature>
<feature type="domain" description="Helicase ATP-binding" evidence="13">
    <location>
        <begin position="373"/>
        <end position="547"/>
    </location>
</feature>
<evidence type="ECO:0000259" key="14">
    <source>
        <dbReference type="PROSITE" id="PS51194"/>
    </source>
</evidence>
<evidence type="ECO:0000256" key="8">
    <source>
        <dbReference type="ARBA" id="ARBA00023125"/>
    </source>
</evidence>
<feature type="compositionally biased region" description="Polar residues" evidence="12">
    <location>
        <begin position="1053"/>
        <end position="1063"/>
    </location>
</feature>
<dbReference type="CDD" id="cd18000">
    <property type="entry name" value="DEXHc_ERCC6"/>
    <property type="match status" value="1"/>
</dbReference>
<accession>A0ABY7DID5</accession>
<dbReference type="CDD" id="cd18793">
    <property type="entry name" value="SF2_C_SNF"/>
    <property type="match status" value="1"/>
</dbReference>
<reference evidence="15" key="1">
    <citation type="submission" date="2022-11" db="EMBL/GenBank/DDBJ databases">
        <title>Centuries of genome instability and evolution in soft-shell clam transmissible cancer (bioRxiv).</title>
        <authorList>
            <person name="Hart S.F.M."/>
            <person name="Yonemitsu M.A."/>
            <person name="Giersch R.M."/>
            <person name="Beal B.F."/>
            <person name="Arriagada G."/>
            <person name="Davis B.W."/>
            <person name="Ostrander E.A."/>
            <person name="Goff S.P."/>
            <person name="Metzger M.J."/>
        </authorList>
    </citation>
    <scope>NUCLEOTIDE SEQUENCE</scope>
    <source>
        <strain evidence="15">MELC-2E11</strain>
        <tissue evidence="15">Siphon/mantle</tissue>
    </source>
</reference>
<feature type="region of interest" description="Disordered" evidence="12">
    <location>
        <begin position="178"/>
        <end position="207"/>
    </location>
</feature>
<feature type="coiled-coil region" evidence="11">
    <location>
        <begin position="53"/>
        <end position="139"/>
    </location>
</feature>
<dbReference type="InterPro" id="IPR058951">
    <property type="entry name" value="WHD_Rad26_CSB-like"/>
</dbReference>
<evidence type="ECO:0000313" key="15">
    <source>
        <dbReference type="EMBL" id="WAQ97452.1"/>
    </source>
</evidence>
<dbReference type="Gene3D" id="3.40.50.300">
    <property type="entry name" value="P-loop containing nucleotide triphosphate hydrolases"/>
    <property type="match status" value="1"/>
</dbReference>
<keyword evidence="3" id="KW-0547">Nucleotide-binding</keyword>
<evidence type="ECO:0000256" key="7">
    <source>
        <dbReference type="ARBA" id="ARBA00022840"/>
    </source>
</evidence>
<keyword evidence="10" id="KW-0539">Nucleus</keyword>
<dbReference type="Proteomes" id="UP001164746">
    <property type="component" value="Chromosome 2"/>
</dbReference>
<keyword evidence="6" id="KW-0347">Helicase</keyword>
<dbReference type="Pfam" id="PF00176">
    <property type="entry name" value="SNF2-rel_dom"/>
    <property type="match status" value="1"/>
</dbReference>
<dbReference type="InterPro" id="IPR049730">
    <property type="entry name" value="SNF2/RAD54-like_C"/>
</dbReference>
<evidence type="ECO:0000313" key="16">
    <source>
        <dbReference type="Proteomes" id="UP001164746"/>
    </source>
</evidence>
<dbReference type="InterPro" id="IPR038718">
    <property type="entry name" value="SNF2-like_sf"/>
</dbReference>